<reference evidence="5" key="1">
    <citation type="submission" date="2010-06" db="EMBL/GenBank/DDBJ databases">
        <authorList>
            <person name="Jiang H."/>
            <person name="Abraham K."/>
            <person name="Ali S."/>
            <person name="Alsbrooks S.L."/>
            <person name="Anim B.N."/>
            <person name="Anosike U.S."/>
            <person name="Attaway T."/>
            <person name="Bandaranaike D.P."/>
            <person name="Battles P.K."/>
            <person name="Bell S.N."/>
            <person name="Bell A.V."/>
            <person name="Beltran B."/>
            <person name="Bickham C."/>
            <person name="Bustamante Y."/>
            <person name="Caleb T."/>
            <person name="Canada A."/>
            <person name="Cardenas V."/>
            <person name="Carter K."/>
            <person name="Chacko J."/>
            <person name="Chandrabose M.N."/>
            <person name="Chavez D."/>
            <person name="Chavez A."/>
            <person name="Chen L."/>
            <person name="Chu H.-S."/>
            <person name="Claassen K.J."/>
            <person name="Cockrell R."/>
            <person name="Collins M."/>
            <person name="Cooper J.A."/>
            <person name="Cree A."/>
            <person name="Curry S.M."/>
            <person name="Da Y."/>
            <person name="Dao M.D."/>
            <person name="Das B."/>
            <person name="Davila M.-L."/>
            <person name="Davy-Carroll L."/>
            <person name="Denson S."/>
            <person name="Dinh H."/>
            <person name="Ebong V.E."/>
            <person name="Edwards J.R."/>
            <person name="Egan A."/>
            <person name="El-Daye J."/>
            <person name="Escobedo L."/>
            <person name="Fernandez S."/>
            <person name="Fernando P.R."/>
            <person name="Flagg N."/>
            <person name="Forbes L.D."/>
            <person name="Fowler R.G."/>
            <person name="Fu Q."/>
            <person name="Gabisi R.A."/>
            <person name="Ganer J."/>
            <person name="Garbino Pronczuk A."/>
            <person name="Garcia R.M."/>
            <person name="Garner T."/>
            <person name="Garrett T.E."/>
            <person name="Gonzalez D.A."/>
            <person name="Hamid H."/>
            <person name="Hawkins E.S."/>
            <person name="Hirani K."/>
            <person name="Hogues M.E."/>
            <person name="Hollins B."/>
            <person name="Hsiao C.-H."/>
            <person name="Jabil R."/>
            <person name="James M.L."/>
            <person name="Jhangiani S.N."/>
            <person name="Johnson B."/>
            <person name="Johnson Q."/>
            <person name="Joshi V."/>
            <person name="Kalu J.B."/>
            <person name="Kam C."/>
            <person name="Kashfia A."/>
            <person name="Keebler J."/>
            <person name="Kisamo H."/>
            <person name="Kovar C.L."/>
            <person name="Lago L.A."/>
            <person name="Lai C.-Y."/>
            <person name="Laidlaw J."/>
            <person name="Lara F."/>
            <person name="Le T.-K."/>
            <person name="Lee S.L."/>
            <person name="Legall F.H."/>
            <person name="Lemon S.J."/>
            <person name="Lewis L.R."/>
            <person name="Li B."/>
            <person name="Liu Y."/>
            <person name="Liu Y.-S."/>
            <person name="Lopez J."/>
            <person name="Lozado R.J."/>
            <person name="Lu J."/>
            <person name="Madu R.C."/>
            <person name="Maheshwari M."/>
            <person name="Maheshwari R."/>
            <person name="Malloy K."/>
            <person name="Martinez E."/>
            <person name="Mathew T."/>
            <person name="Mercado I.C."/>
            <person name="Mercado C."/>
            <person name="Meyer B."/>
            <person name="Montgomery K."/>
            <person name="Morgan M.B."/>
            <person name="Munidasa M."/>
            <person name="Nazareth L.V."/>
            <person name="Nelson J."/>
            <person name="Ng B.M."/>
            <person name="Nguyen N.B."/>
            <person name="Nguyen P.Q."/>
            <person name="Nguyen T."/>
            <person name="Obregon M."/>
            <person name="Okwuonu G.O."/>
            <person name="Onwere C.G."/>
            <person name="Orozco G."/>
            <person name="Parra A."/>
            <person name="Patel S."/>
            <person name="Patil S."/>
            <person name="Perez A."/>
            <person name="Perez Y."/>
            <person name="Pham C."/>
            <person name="Primus E.L."/>
            <person name="Pu L.-L."/>
            <person name="Puazo M."/>
            <person name="Qin X."/>
            <person name="Quiroz J.B."/>
            <person name="Reese J."/>
            <person name="Richards S."/>
            <person name="Rives C.M."/>
            <person name="Robberts R."/>
            <person name="Ruiz S.J."/>
            <person name="Ruiz M.J."/>
            <person name="Santibanez J."/>
            <person name="Schneider B.W."/>
            <person name="Sisson I."/>
            <person name="Smith M."/>
            <person name="Sodergren E."/>
            <person name="Song X.-Z."/>
            <person name="Song B.B."/>
            <person name="Summersgill H."/>
            <person name="Thelus R."/>
            <person name="Thornton R.D."/>
            <person name="Trejos Z.Y."/>
            <person name="Usmani K."/>
            <person name="Vattathil S."/>
            <person name="Villasana D."/>
            <person name="Walker D.L."/>
            <person name="Wang S."/>
            <person name="Wang K."/>
            <person name="White C.S."/>
            <person name="Williams A.C."/>
            <person name="Williamson J."/>
            <person name="Wilson K."/>
            <person name="Woghiren I.O."/>
            <person name="Woodworth J.R."/>
            <person name="Worley K.C."/>
            <person name="Wright R.A."/>
            <person name="Wu W."/>
            <person name="Young L."/>
            <person name="Zhang L."/>
            <person name="Zhang J."/>
            <person name="Zhu Y."/>
            <person name="Muzny D.M."/>
            <person name="Weinstock G."/>
            <person name="Gibbs R.A."/>
        </authorList>
    </citation>
    <scope>NUCLEOTIDE SEQUENCE [LARGE SCALE GENOMIC DNA]</scope>
    <source>
        <strain evidence="5">LSR1</strain>
    </source>
</reference>
<evidence type="ECO:0000256" key="1">
    <source>
        <dbReference type="ARBA" id="ARBA00022441"/>
    </source>
</evidence>
<dbReference type="Pfam" id="PF07707">
    <property type="entry name" value="BACK"/>
    <property type="match status" value="1"/>
</dbReference>
<dbReference type="GeneID" id="100574099"/>
<dbReference type="InterPro" id="IPR015915">
    <property type="entry name" value="Kelch-typ_b-propeller"/>
</dbReference>
<evidence type="ECO:0000256" key="2">
    <source>
        <dbReference type="ARBA" id="ARBA00022737"/>
    </source>
</evidence>
<dbReference type="Gene3D" id="2.120.10.80">
    <property type="entry name" value="Kelch-type beta propeller"/>
    <property type="match status" value="1"/>
</dbReference>
<keyword evidence="5" id="KW-1185">Reference proteome</keyword>
<sequence length="407" mass="45978">MENKKQKTESRRCEKQEIQTKKEEKLKKVDGGDELLSLPSDQVVDCIFSDKLLVQSEAKIFESVMRWAKHDSASRNCFLPQLMEHVRVRLSEALPFHTLKSDMLSRYKPGYGDKVILVVGVFDERSKCTEFYDPKMRRWVNGPNMISKRWKPRLAVVKDNLVFAVGGSTDRLKPVRTVEVLDLSSEWPCWKPSVDMLVERHIFGVGVINNCLYAVGGHNYSDKELDTAEVFNYNTQEWRMISKMSTRRSDPGVAVLNNLLYAVGGYDESLRALNTGECYDPSLDTWTPIAKMSVRRKAFSVGVLDGVLYAVGGLDDCNFLSSVEAYIPSTGDWIAIADMHVARIRAGVVALDGLLYVTGGSYNMIVVDSTEYYSPETNTWTIVTDSTKFAHTSTGLIAINRPRYFKT</sequence>
<dbReference type="RefSeq" id="XP_029346035.1">
    <property type="nucleotide sequence ID" value="XM_029490175.1"/>
</dbReference>
<protein>
    <recommendedName>
        <fullName evidence="3">BACK domain-containing protein</fullName>
    </recommendedName>
</protein>
<evidence type="ECO:0000259" key="3">
    <source>
        <dbReference type="Pfam" id="PF07707"/>
    </source>
</evidence>
<dbReference type="OrthoDB" id="45365at2759"/>
<dbReference type="SMART" id="SM00612">
    <property type="entry name" value="Kelch"/>
    <property type="match status" value="6"/>
</dbReference>
<keyword evidence="2" id="KW-0677">Repeat</keyword>
<dbReference type="PANTHER" id="PTHR24412">
    <property type="entry name" value="KELCH PROTEIN"/>
    <property type="match status" value="1"/>
</dbReference>
<keyword evidence="1" id="KW-0880">Kelch repeat</keyword>
<organism evidence="4 5">
    <name type="scientific">Acyrthosiphon pisum</name>
    <name type="common">Pea aphid</name>
    <dbReference type="NCBI Taxonomy" id="7029"/>
    <lineage>
        <taxon>Eukaryota</taxon>
        <taxon>Metazoa</taxon>
        <taxon>Ecdysozoa</taxon>
        <taxon>Arthropoda</taxon>
        <taxon>Hexapoda</taxon>
        <taxon>Insecta</taxon>
        <taxon>Pterygota</taxon>
        <taxon>Neoptera</taxon>
        <taxon>Paraneoptera</taxon>
        <taxon>Hemiptera</taxon>
        <taxon>Sternorrhyncha</taxon>
        <taxon>Aphidomorpha</taxon>
        <taxon>Aphidoidea</taxon>
        <taxon>Aphididae</taxon>
        <taxon>Macrosiphini</taxon>
        <taxon>Acyrthosiphon</taxon>
    </lineage>
</organism>
<dbReference type="InterPro" id="IPR011705">
    <property type="entry name" value="BACK"/>
</dbReference>
<dbReference type="SUPFAM" id="SSF117281">
    <property type="entry name" value="Kelch motif"/>
    <property type="match status" value="1"/>
</dbReference>
<dbReference type="PANTHER" id="PTHR24412:SF466">
    <property type="entry name" value="RING CANAL KELCH PROTEIN"/>
    <property type="match status" value="1"/>
</dbReference>
<proteinExistence type="predicted"/>
<feature type="domain" description="BACK" evidence="3">
    <location>
        <begin position="23"/>
        <end position="90"/>
    </location>
</feature>
<dbReference type="Pfam" id="PF01344">
    <property type="entry name" value="Kelch_1"/>
    <property type="match status" value="4"/>
</dbReference>
<dbReference type="AlphaFoldDB" id="A0A8R2NR66"/>
<dbReference type="InterPro" id="IPR006652">
    <property type="entry name" value="Kelch_1"/>
</dbReference>
<reference evidence="4" key="2">
    <citation type="submission" date="2022-06" db="UniProtKB">
        <authorList>
            <consortium name="EnsemblMetazoa"/>
        </authorList>
    </citation>
    <scope>IDENTIFICATION</scope>
</reference>
<dbReference type="Gene3D" id="1.25.40.420">
    <property type="match status" value="1"/>
</dbReference>
<evidence type="ECO:0000313" key="5">
    <source>
        <dbReference type="Proteomes" id="UP000007819"/>
    </source>
</evidence>
<name>A0A8R2NR66_ACYPI</name>
<dbReference type="Proteomes" id="UP000007819">
    <property type="component" value="Chromosome A2"/>
</dbReference>
<dbReference type="EnsemblMetazoa" id="XM_029490175.1">
    <property type="protein sequence ID" value="XP_029346035.1"/>
    <property type="gene ID" value="LOC100574099"/>
</dbReference>
<dbReference type="KEGG" id="api:100574099"/>
<evidence type="ECO:0000313" key="4">
    <source>
        <dbReference type="EnsemblMetazoa" id="XP_029346035.1"/>
    </source>
</evidence>
<accession>A0A8R2NR66</accession>